<dbReference type="InterPro" id="IPR052613">
    <property type="entry name" value="LicD_transferase"/>
</dbReference>
<accession>A0A9W6WQP6</accession>
<keyword evidence="3" id="KW-1185">Reference proteome</keyword>
<comment type="caution">
    <text evidence="2">The sequence shown here is derived from an EMBL/GenBank/DDBJ whole genome shotgun (WGS) entry which is preliminary data.</text>
</comment>
<dbReference type="PANTHER" id="PTHR13627:SF33">
    <property type="entry name" value="LICD FAMILY PROTEIN"/>
    <property type="match status" value="1"/>
</dbReference>
<reference evidence="2" key="1">
    <citation type="submission" date="2023-04" db="EMBL/GenBank/DDBJ databases">
        <title>Phytophthora lilii NBRC 32176.</title>
        <authorList>
            <person name="Ichikawa N."/>
            <person name="Sato H."/>
            <person name="Tonouchi N."/>
        </authorList>
    </citation>
    <scope>NUCLEOTIDE SEQUENCE</scope>
    <source>
        <strain evidence="2">NBRC 32176</strain>
    </source>
</reference>
<dbReference type="AlphaFoldDB" id="A0A9W6WQP6"/>
<evidence type="ECO:0000313" key="2">
    <source>
        <dbReference type="EMBL" id="GMF23229.1"/>
    </source>
</evidence>
<proteinExistence type="predicted"/>
<feature type="compositionally biased region" description="Basic and acidic residues" evidence="1">
    <location>
        <begin position="339"/>
        <end position="350"/>
    </location>
</feature>
<feature type="compositionally biased region" description="Polar residues" evidence="1">
    <location>
        <begin position="391"/>
        <end position="402"/>
    </location>
</feature>
<organism evidence="2 3">
    <name type="scientific">Phytophthora lilii</name>
    <dbReference type="NCBI Taxonomy" id="2077276"/>
    <lineage>
        <taxon>Eukaryota</taxon>
        <taxon>Sar</taxon>
        <taxon>Stramenopiles</taxon>
        <taxon>Oomycota</taxon>
        <taxon>Peronosporomycetes</taxon>
        <taxon>Peronosporales</taxon>
        <taxon>Peronosporaceae</taxon>
        <taxon>Phytophthora</taxon>
    </lineage>
</organism>
<dbReference type="OrthoDB" id="444255at2759"/>
<gene>
    <name evidence="2" type="ORF">Plil01_000935300</name>
</gene>
<protein>
    <submittedName>
        <fullName evidence="2">Unnamed protein product</fullName>
    </submittedName>
</protein>
<evidence type="ECO:0000256" key="1">
    <source>
        <dbReference type="SAM" id="MobiDB-lite"/>
    </source>
</evidence>
<sequence length="670" mass="74537">MLLTDVYEELQAVGAYPSVNFSSTDETTQEQDDESVAAAMLNAGVSSVVYRGDISRGGALDVALRQKGYHLFQDNGAWRACVAPTHPLASHLYDPDRKMSTSGNAVLHIDLVVGSGNQQVSSVVIPDKIKAHPRIDDTCTPNVLDAKTIEYGSKHRFYMVLQTMETLPAPVFHSEHKVLCNENVSDEDKLPYCLPISTRCDVEFCTDADRIDLLVRQSPSTLCLTSVLDLLAADVLVELRMAEASPIVNLNKDHSLEGLAETTNITYRGELVSVDKLKLSLLRKGYHLYYAGTWRVCVAPIHPLAANLYNPEQPALEVYAGPYLTLVPDKQGGVSTEAPMDKAEATRMNDEDPEVTEAPNTIEAPSTNEDAPEESETPSTIEDTPEETESPPIQETEASTIPETGCKPDVVDVVDDGSGGEFYSMMKSSGPLPAPRFIGENEILCNANNRKHRAFRYCLPISGRKDFSLCANADRMDIFLRQSPAKQCFASVLHMLLKDVYEELKAVGFVPILTFGTLLGAVRDGGIIPFTEDVDIAYNGQIVDGGELDDRLWRKGYHLFDYNIWRVCVAPTHPLASQLYDPDHPVVQDYAVPYVDLYSMQQQFGTSWTMQELKVRRLPNDRVEPFAQVPINGEQFDTIHDPDFLLLSEYGADYMTPKPRDRRLAWEDYR</sequence>
<dbReference type="Proteomes" id="UP001165083">
    <property type="component" value="Unassembled WGS sequence"/>
</dbReference>
<dbReference type="PANTHER" id="PTHR13627">
    <property type="entry name" value="FUKUTIN RELATED PROTEIN"/>
    <property type="match status" value="1"/>
</dbReference>
<evidence type="ECO:0000313" key="3">
    <source>
        <dbReference type="Proteomes" id="UP001165083"/>
    </source>
</evidence>
<feature type="region of interest" description="Disordered" evidence="1">
    <location>
        <begin position="330"/>
        <end position="408"/>
    </location>
</feature>
<name>A0A9W6WQP6_9STRA</name>
<dbReference type="EMBL" id="BSXW01000467">
    <property type="protein sequence ID" value="GMF23229.1"/>
    <property type="molecule type" value="Genomic_DNA"/>
</dbReference>